<dbReference type="PANTHER" id="PTHR37610">
    <property type="entry name" value="CCHC-TYPE DOMAIN-CONTAINING PROTEIN"/>
    <property type="match status" value="1"/>
</dbReference>
<gene>
    <name evidence="2" type="ORF">CJ030_MR0G007701</name>
</gene>
<proteinExistence type="predicted"/>
<dbReference type="Proteomes" id="UP000516437">
    <property type="component" value="Unassembled WGS sequence"/>
</dbReference>
<dbReference type="AlphaFoldDB" id="A0A6A1UIQ6"/>
<dbReference type="InterPro" id="IPR029472">
    <property type="entry name" value="Copia-like_N"/>
</dbReference>
<organism evidence="2 3">
    <name type="scientific">Morella rubra</name>
    <name type="common">Chinese bayberry</name>
    <dbReference type="NCBI Taxonomy" id="262757"/>
    <lineage>
        <taxon>Eukaryota</taxon>
        <taxon>Viridiplantae</taxon>
        <taxon>Streptophyta</taxon>
        <taxon>Embryophyta</taxon>
        <taxon>Tracheophyta</taxon>
        <taxon>Spermatophyta</taxon>
        <taxon>Magnoliopsida</taxon>
        <taxon>eudicotyledons</taxon>
        <taxon>Gunneridae</taxon>
        <taxon>Pentapetalae</taxon>
        <taxon>rosids</taxon>
        <taxon>fabids</taxon>
        <taxon>Fagales</taxon>
        <taxon>Myricaceae</taxon>
        <taxon>Morella</taxon>
    </lineage>
</organism>
<protein>
    <recommendedName>
        <fullName evidence="1">Retrotransposon Copia-like N-terminal domain-containing protein</fullName>
    </recommendedName>
</protein>
<accession>A0A6A1UIQ6</accession>
<evidence type="ECO:0000313" key="2">
    <source>
        <dbReference type="EMBL" id="KAB1200275.1"/>
    </source>
</evidence>
<dbReference type="EMBL" id="RXIC02000187">
    <property type="protein sequence ID" value="KAB1200275.1"/>
    <property type="molecule type" value="Genomic_DNA"/>
</dbReference>
<feature type="domain" description="Retrotransposon Copia-like N-terminal" evidence="1">
    <location>
        <begin position="30"/>
        <end position="76"/>
    </location>
</feature>
<dbReference type="Pfam" id="PF14244">
    <property type="entry name" value="Retrotran_gag_3"/>
    <property type="match status" value="1"/>
</dbReference>
<name>A0A6A1UIQ6_9ROSI</name>
<comment type="caution">
    <text evidence="2">The sequence shown here is derived from an EMBL/GenBank/DDBJ whole genome shotgun (WGS) entry which is preliminary data.</text>
</comment>
<keyword evidence="3" id="KW-1185">Reference proteome</keyword>
<evidence type="ECO:0000313" key="3">
    <source>
        <dbReference type="Proteomes" id="UP000516437"/>
    </source>
</evidence>
<dbReference type="OrthoDB" id="5544992at2759"/>
<sequence>MATETPQISSPISNPASNSDIQSNPFFLNHGDSPSTALVSQVLNADNYLSWRRSMQMALSAKNKLDFVNEVLPKPEPSDANYAVWIRCNDMVTSWLLNSISEDLVDSVLYIDIEVGIWKDLIERFSQDNGPRIFRFRSPLRPCLKDSTLSLHITLSLEVYGRSCPIIRSVICATVEQLRV</sequence>
<evidence type="ECO:0000259" key="1">
    <source>
        <dbReference type="Pfam" id="PF14244"/>
    </source>
</evidence>
<reference evidence="2 3" key="1">
    <citation type="journal article" date="2019" name="Plant Biotechnol. J.">
        <title>The red bayberry genome and genetic basis of sex determination.</title>
        <authorList>
            <person name="Jia H.M."/>
            <person name="Jia H.J."/>
            <person name="Cai Q.L."/>
            <person name="Wang Y."/>
            <person name="Zhao H.B."/>
            <person name="Yang W.F."/>
            <person name="Wang G.Y."/>
            <person name="Li Y.H."/>
            <person name="Zhan D.L."/>
            <person name="Shen Y.T."/>
            <person name="Niu Q.F."/>
            <person name="Chang L."/>
            <person name="Qiu J."/>
            <person name="Zhao L."/>
            <person name="Xie H.B."/>
            <person name="Fu W.Y."/>
            <person name="Jin J."/>
            <person name="Li X.W."/>
            <person name="Jiao Y."/>
            <person name="Zhou C.C."/>
            <person name="Tu T."/>
            <person name="Chai C.Y."/>
            <person name="Gao J.L."/>
            <person name="Fan L.J."/>
            <person name="van de Weg E."/>
            <person name="Wang J.Y."/>
            <person name="Gao Z.S."/>
        </authorList>
    </citation>
    <scope>NUCLEOTIDE SEQUENCE [LARGE SCALE GENOMIC DNA]</scope>
    <source>
        <tissue evidence="2">Leaves</tissue>
    </source>
</reference>
<dbReference type="PANTHER" id="PTHR37610:SF97">
    <property type="entry name" value="RETROTRANSPOSON GAG DOMAIN-CONTAINING PROTEIN"/>
    <property type="match status" value="1"/>
</dbReference>